<dbReference type="Proteomes" id="UP000692954">
    <property type="component" value="Unassembled WGS sequence"/>
</dbReference>
<evidence type="ECO:0000313" key="1">
    <source>
        <dbReference type="EMBL" id="CAD8091081.1"/>
    </source>
</evidence>
<keyword evidence="2" id="KW-1185">Reference proteome</keyword>
<accession>A0A8S1NLD3</accession>
<evidence type="ECO:0000313" key="2">
    <source>
        <dbReference type="Proteomes" id="UP000692954"/>
    </source>
</evidence>
<sequence>MQKLVNFTELSTLQIDQIFYLFNSLRDNTLHEPENLKQKFICPHTVICNLEKMEFEKKNCTICPTERSQKKYLLSGILYFLLGGIRDGNGEVEEFYTYGRNYFDVYGILSEELFFRSLCFLMNENEYQRKLSLYNKIKSLNVAIQPQINSFELKRFCLVVVNPGLGILYQQYDMDMDEITVVNTFKIFLESYQKILYELKMNIKDFKICIHSLFLGELQKTYYNLKFNLFYDYICNCHSNRFSQIFYNFLSKQCYQAQQSYFQDINSFPQSVKQIIQKFDDENDMIELLKLLNDYIKNKKSLKSSFLIQQQISFYSRKIMQELKQLKTDDELWNGYKILLQQEIIELIECQNNKNNNVSPLKQKQLFGSYKYQVQQIQAFSEYKSIKLFETIKSQYSQLIQEYMQFQFIDFDDMNISPLLKKRTEIFQTIIQFRIFKDYLEDCKKKQLQPIIETINLENIIQYEEQLKESEEEQQLNQIQKQNE</sequence>
<proteinExistence type="predicted"/>
<comment type="caution">
    <text evidence="1">The sequence shown here is derived from an EMBL/GenBank/DDBJ whole genome shotgun (WGS) entry which is preliminary data.</text>
</comment>
<dbReference type="EMBL" id="CAJJDN010000057">
    <property type="protein sequence ID" value="CAD8091081.1"/>
    <property type="molecule type" value="Genomic_DNA"/>
</dbReference>
<protein>
    <submittedName>
        <fullName evidence="1">Uncharacterized protein</fullName>
    </submittedName>
</protein>
<dbReference type="OrthoDB" id="312214at2759"/>
<organism evidence="1 2">
    <name type="scientific">Paramecium sonneborni</name>
    <dbReference type="NCBI Taxonomy" id="65129"/>
    <lineage>
        <taxon>Eukaryota</taxon>
        <taxon>Sar</taxon>
        <taxon>Alveolata</taxon>
        <taxon>Ciliophora</taxon>
        <taxon>Intramacronucleata</taxon>
        <taxon>Oligohymenophorea</taxon>
        <taxon>Peniculida</taxon>
        <taxon>Parameciidae</taxon>
        <taxon>Paramecium</taxon>
    </lineage>
</organism>
<reference evidence="1" key="1">
    <citation type="submission" date="2021-01" db="EMBL/GenBank/DDBJ databases">
        <authorList>
            <consortium name="Genoscope - CEA"/>
            <person name="William W."/>
        </authorList>
    </citation>
    <scope>NUCLEOTIDE SEQUENCE</scope>
</reference>
<gene>
    <name evidence="1" type="ORF">PSON_ATCC_30995.1.T0570072</name>
</gene>
<name>A0A8S1NLD3_9CILI</name>
<dbReference type="AlphaFoldDB" id="A0A8S1NLD3"/>